<evidence type="ECO:0000313" key="2">
    <source>
        <dbReference type="EMBL" id="GFO07777.1"/>
    </source>
</evidence>
<sequence>MTNLQILSNTSTRKGCAGIGKPAILIKPPLQEQRNPQQNSEGNIDIPEFSKGIRASGNHEIADTNEPQEATSFQIFQQKGDTVGQVPSKSSKSSRPQTASSRSSRPNSFRATFLNSPREEFTKYSKHSNTTRNIHPYSSTPQPLNTSLQIFNNDNNRRALSQLSYSSTPVTGGNYLTNGDSTSLSNTHAISCDVLPIKRSSSSQSKYHEGCFPKEDPALIIGSAYRIQSARLRRAKSRKRPIIRYTESLFTHRETVINLVYSANTETEQDELSRARTETEKEARALRSGGLSSGSFSQGFFNQGNRWANSVSRQRGGTLAPQGRSYYHHPQHLMAGSVGPSWQYPTSQEEDSSMSRCSYSRQSFSPHTGSDGSTPPPGLQVFRPTSERSLLSSSRQTDSPNSETGSTHRGSGFLYQVVAFDNLTDNVPPFVRQNVKKNGRMQTDSFILRLNYLRRRRALGETSSTINNNAKAKATAAGTTASSNVTASPGTIMTGQADLKPLS</sequence>
<proteinExistence type="predicted"/>
<dbReference type="EMBL" id="BLXT01003909">
    <property type="protein sequence ID" value="GFO07777.1"/>
    <property type="molecule type" value="Genomic_DNA"/>
</dbReference>
<feature type="compositionally biased region" description="Basic and acidic residues" evidence="1">
    <location>
        <begin position="271"/>
        <end position="285"/>
    </location>
</feature>
<feature type="compositionally biased region" description="Polar residues" evidence="1">
    <location>
        <begin position="32"/>
        <end position="42"/>
    </location>
</feature>
<keyword evidence="3" id="KW-1185">Reference proteome</keyword>
<comment type="caution">
    <text evidence="2">The sequence shown here is derived from an EMBL/GenBank/DDBJ whole genome shotgun (WGS) entry which is preliminary data.</text>
</comment>
<evidence type="ECO:0000313" key="3">
    <source>
        <dbReference type="Proteomes" id="UP000735302"/>
    </source>
</evidence>
<organism evidence="2 3">
    <name type="scientific">Plakobranchus ocellatus</name>
    <dbReference type="NCBI Taxonomy" id="259542"/>
    <lineage>
        <taxon>Eukaryota</taxon>
        <taxon>Metazoa</taxon>
        <taxon>Spiralia</taxon>
        <taxon>Lophotrochozoa</taxon>
        <taxon>Mollusca</taxon>
        <taxon>Gastropoda</taxon>
        <taxon>Heterobranchia</taxon>
        <taxon>Euthyneura</taxon>
        <taxon>Panpulmonata</taxon>
        <taxon>Sacoglossa</taxon>
        <taxon>Placobranchoidea</taxon>
        <taxon>Plakobranchidae</taxon>
        <taxon>Plakobranchus</taxon>
    </lineage>
</organism>
<evidence type="ECO:0000256" key="1">
    <source>
        <dbReference type="SAM" id="MobiDB-lite"/>
    </source>
</evidence>
<reference evidence="2 3" key="1">
    <citation type="journal article" date="2021" name="Elife">
        <title>Chloroplast acquisition without the gene transfer in kleptoplastic sea slugs, Plakobranchus ocellatus.</title>
        <authorList>
            <person name="Maeda T."/>
            <person name="Takahashi S."/>
            <person name="Yoshida T."/>
            <person name="Shimamura S."/>
            <person name="Takaki Y."/>
            <person name="Nagai Y."/>
            <person name="Toyoda A."/>
            <person name="Suzuki Y."/>
            <person name="Arimoto A."/>
            <person name="Ishii H."/>
            <person name="Satoh N."/>
            <person name="Nishiyama T."/>
            <person name="Hasebe M."/>
            <person name="Maruyama T."/>
            <person name="Minagawa J."/>
            <person name="Obokata J."/>
            <person name="Shigenobu S."/>
        </authorList>
    </citation>
    <scope>NUCLEOTIDE SEQUENCE [LARGE SCALE GENOMIC DNA]</scope>
</reference>
<name>A0AAV4AKK0_9GAST</name>
<dbReference type="AlphaFoldDB" id="A0AAV4AKK0"/>
<feature type="region of interest" description="Disordered" evidence="1">
    <location>
        <begin position="27"/>
        <end position="50"/>
    </location>
</feature>
<feature type="compositionally biased region" description="Low complexity" evidence="1">
    <location>
        <begin position="87"/>
        <end position="106"/>
    </location>
</feature>
<feature type="compositionally biased region" description="Polar residues" evidence="1">
    <location>
        <begin position="127"/>
        <end position="143"/>
    </location>
</feature>
<feature type="compositionally biased region" description="Low complexity" evidence="1">
    <location>
        <begin position="354"/>
        <end position="365"/>
    </location>
</feature>
<protein>
    <submittedName>
        <fullName evidence="2">Uncharacterized protein</fullName>
    </submittedName>
</protein>
<accession>A0AAV4AKK0</accession>
<feature type="region of interest" description="Disordered" evidence="1">
    <location>
        <begin position="80"/>
        <end position="143"/>
    </location>
</feature>
<gene>
    <name evidence="2" type="ORF">PoB_003428200</name>
</gene>
<feature type="region of interest" description="Disordered" evidence="1">
    <location>
        <begin position="267"/>
        <end position="290"/>
    </location>
</feature>
<dbReference type="Proteomes" id="UP000735302">
    <property type="component" value="Unassembled WGS sequence"/>
</dbReference>
<feature type="region of interest" description="Disordered" evidence="1">
    <location>
        <begin position="338"/>
        <end position="410"/>
    </location>
</feature>
<feature type="compositionally biased region" description="Polar residues" evidence="1">
    <location>
        <begin position="387"/>
        <end position="409"/>
    </location>
</feature>